<keyword evidence="2" id="KW-0677">Repeat</keyword>
<comment type="caution">
    <text evidence="3">The sequence shown here is derived from an EMBL/GenBank/DDBJ whole genome shotgun (WGS) entry which is preliminary data.</text>
</comment>
<dbReference type="AlphaFoldDB" id="A0A834SP00"/>
<dbReference type="InterPro" id="IPR002885">
    <property type="entry name" value="PPR_rpt"/>
</dbReference>
<dbReference type="Gene3D" id="1.25.40.10">
    <property type="entry name" value="Tetratricopeptide repeat domain"/>
    <property type="match status" value="2"/>
</dbReference>
<dbReference type="GO" id="GO:0005739">
    <property type="term" value="C:mitochondrion"/>
    <property type="evidence" value="ECO:0007669"/>
    <property type="project" value="TreeGrafter"/>
</dbReference>
<comment type="similarity">
    <text evidence="1">Belongs to the PPR family. P subfamily.</text>
</comment>
<sequence length="189" mass="22550">MKTLTSEPDFINPITVQETLLTFRNDWKRTFEFFNWVEAEYHLQHPTDTHNHMIDILVNEAIETYEKLEKFNLKDDTSYCNLIDALCEYKHVEEAQELIFGKNKNLNIDGKPKFYNIVLRGYKDALVMLDTMRNDGCQLMQFSYQLFFACMEKPREILNLFDRMVKSGVRPSVDTYVMLMRKFGRWGFL</sequence>
<evidence type="ECO:0000256" key="1">
    <source>
        <dbReference type="ARBA" id="ARBA00007626"/>
    </source>
</evidence>
<dbReference type="GO" id="GO:0007005">
    <property type="term" value="P:mitochondrion organization"/>
    <property type="evidence" value="ECO:0007669"/>
    <property type="project" value="TreeGrafter"/>
</dbReference>
<dbReference type="InterPro" id="IPR051114">
    <property type="entry name" value="Mito_RNA_Proc_CCM1"/>
</dbReference>
<dbReference type="Proteomes" id="UP000634136">
    <property type="component" value="Unassembled WGS sequence"/>
</dbReference>
<organism evidence="3 4">
    <name type="scientific">Senna tora</name>
    <dbReference type="NCBI Taxonomy" id="362788"/>
    <lineage>
        <taxon>Eukaryota</taxon>
        <taxon>Viridiplantae</taxon>
        <taxon>Streptophyta</taxon>
        <taxon>Embryophyta</taxon>
        <taxon>Tracheophyta</taxon>
        <taxon>Spermatophyta</taxon>
        <taxon>Magnoliopsida</taxon>
        <taxon>eudicotyledons</taxon>
        <taxon>Gunneridae</taxon>
        <taxon>Pentapetalae</taxon>
        <taxon>rosids</taxon>
        <taxon>fabids</taxon>
        <taxon>Fabales</taxon>
        <taxon>Fabaceae</taxon>
        <taxon>Caesalpinioideae</taxon>
        <taxon>Cassia clade</taxon>
        <taxon>Senna</taxon>
    </lineage>
</organism>
<reference evidence="3" key="1">
    <citation type="submission" date="2020-09" db="EMBL/GenBank/DDBJ databases">
        <title>Genome-Enabled Discovery of Anthraquinone Biosynthesis in Senna tora.</title>
        <authorList>
            <person name="Kang S.-H."/>
            <person name="Pandey R.P."/>
            <person name="Lee C.-M."/>
            <person name="Sim J.-S."/>
            <person name="Jeong J.-T."/>
            <person name="Choi B.-S."/>
            <person name="Jung M."/>
            <person name="Ginzburg D."/>
            <person name="Zhao K."/>
            <person name="Won S.Y."/>
            <person name="Oh T.-J."/>
            <person name="Yu Y."/>
            <person name="Kim N.-H."/>
            <person name="Lee O.R."/>
            <person name="Lee T.-H."/>
            <person name="Bashyal P."/>
            <person name="Kim T.-S."/>
            <person name="Lee W.-H."/>
            <person name="Kawkins C."/>
            <person name="Kim C.-K."/>
            <person name="Kim J.S."/>
            <person name="Ahn B.O."/>
            <person name="Rhee S.Y."/>
            <person name="Sohng J.K."/>
        </authorList>
    </citation>
    <scope>NUCLEOTIDE SEQUENCE</scope>
    <source>
        <tissue evidence="3">Leaf</tissue>
    </source>
</reference>
<dbReference type="EMBL" id="JAAIUW010000012">
    <property type="protein sequence ID" value="KAF7808000.1"/>
    <property type="molecule type" value="Genomic_DNA"/>
</dbReference>
<accession>A0A834SP00</accession>
<dbReference type="PANTHER" id="PTHR47934:SF6">
    <property type="entry name" value="MITOCHONDRIAL GROUP I INTRON SPLICING FACTOR CCM1-RELATED"/>
    <property type="match status" value="1"/>
</dbReference>
<evidence type="ECO:0000313" key="3">
    <source>
        <dbReference type="EMBL" id="KAF7808000.1"/>
    </source>
</evidence>
<protein>
    <submittedName>
        <fullName evidence="3">Pentatricopeptide repeat-containing protein</fullName>
    </submittedName>
</protein>
<evidence type="ECO:0000256" key="2">
    <source>
        <dbReference type="ARBA" id="ARBA00022737"/>
    </source>
</evidence>
<dbReference type="OrthoDB" id="185373at2759"/>
<evidence type="ECO:0000313" key="4">
    <source>
        <dbReference type="Proteomes" id="UP000634136"/>
    </source>
</evidence>
<dbReference type="GO" id="GO:0006396">
    <property type="term" value="P:RNA processing"/>
    <property type="evidence" value="ECO:0007669"/>
    <property type="project" value="TreeGrafter"/>
</dbReference>
<name>A0A834SP00_9FABA</name>
<dbReference type="InterPro" id="IPR011990">
    <property type="entry name" value="TPR-like_helical_dom_sf"/>
</dbReference>
<dbReference type="GO" id="GO:0003729">
    <property type="term" value="F:mRNA binding"/>
    <property type="evidence" value="ECO:0007669"/>
    <property type="project" value="TreeGrafter"/>
</dbReference>
<dbReference type="Pfam" id="PF01535">
    <property type="entry name" value="PPR"/>
    <property type="match status" value="2"/>
</dbReference>
<dbReference type="PANTHER" id="PTHR47934">
    <property type="entry name" value="PENTATRICOPEPTIDE REPEAT-CONTAINING PROTEIN PET309, MITOCHONDRIAL"/>
    <property type="match status" value="1"/>
</dbReference>
<gene>
    <name evidence="3" type="ORF">G2W53_040161</name>
</gene>
<proteinExistence type="inferred from homology"/>
<keyword evidence="4" id="KW-1185">Reference proteome</keyword>